<dbReference type="Pfam" id="PF03797">
    <property type="entry name" value="Autotransporter"/>
    <property type="match status" value="1"/>
</dbReference>
<evidence type="ECO:0000256" key="2">
    <source>
        <dbReference type="SAM" id="MobiDB-lite"/>
    </source>
</evidence>
<reference evidence="4 5" key="1">
    <citation type="submission" date="2020-10" db="EMBL/GenBank/DDBJ databases">
        <title>Genomic characterization of underground lake bacteria from Wind Cave National Park: Insight into the archetypical LuxI/LuxR and identification of LuxR solos.</title>
        <authorList>
            <person name="Wengert P.C."/>
            <person name="Savka M.A."/>
        </authorList>
    </citation>
    <scope>NUCLEOTIDE SEQUENCE [LARGE SCALE GENOMIC DNA]</scope>
    <source>
        <strain evidence="4 5">SD316</strain>
    </source>
</reference>
<evidence type="ECO:0000313" key="5">
    <source>
        <dbReference type="Proteomes" id="UP000718278"/>
    </source>
</evidence>
<accession>A0ABS3K503</accession>
<dbReference type="PROSITE" id="PS51208">
    <property type="entry name" value="AUTOTRANSPORTER"/>
    <property type="match status" value="1"/>
</dbReference>
<comment type="caution">
    <text evidence="4">The sequence shown here is derived from an EMBL/GenBank/DDBJ whole genome shotgun (WGS) entry which is preliminary data.</text>
</comment>
<dbReference type="Pfam" id="PF12951">
    <property type="entry name" value="PATR"/>
    <property type="match status" value="2"/>
</dbReference>
<dbReference type="InterPro" id="IPR013425">
    <property type="entry name" value="Autotrns_rpt"/>
</dbReference>
<keyword evidence="5" id="KW-1185">Reference proteome</keyword>
<proteinExistence type="predicted"/>
<evidence type="ECO:0000256" key="1">
    <source>
        <dbReference type="ARBA" id="ARBA00022729"/>
    </source>
</evidence>
<dbReference type="EMBL" id="JADIJS010000003">
    <property type="protein sequence ID" value="MBO1041133.1"/>
    <property type="molecule type" value="Genomic_DNA"/>
</dbReference>
<dbReference type="SUPFAM" id="SSF51126">
    <property type="entry name" value="Pectin lyase-like"/>
    <property type="match status" value="1"/>
</dbReference>
<keyword evidence="1" id="KW-0732">Signal</keyword>
<dbReference type="Proteomes" id="UP000718278">
    <property type="component" value="Unassembled WGS sequence"/>
</dbReference>
<evidence type="ECO:0000259" key="3">
    <source>
        <dbReference type="PROSITE" id="PS51208"/>
    </source>
</evidence>
<feature type="compositionally biased region" description="Low complexity" evidence="2">
    <location>
        <begin position="556"/>
        <end position="573"/>
    </location>
</feature>
<dbReference type="InterPro" id="IPR011050">
    <property type="entry name" value="Pectin_lyase_fold/virulence"/>
</dbReference>
<dbReference type="NCBIfam" id="TIGR01414">
    <property type="entry name" value="autotrans_barl"/>
    <property type="match status" value="1"/>
</dbReference>
<organism evidence="4 5">
    <name type="scientific">Brucella pituitosa</name>
    <dbReference type="NCBI Taxonomy" id="571256"/>
    <lineage>
        <taxon>Bacteria</taxon>
        <taxon>Pseudomonadati</taxon>
        <taxon>Pseudomonadota</taxon>
        <taxon>Alphaproteobacteria</taxon>
        <taxon>Hyphomicrobiales</taxon>
        <taxon>Brucellaceae</taxon>
        <taxon>Brucella/Ochrobactrum group</taxon>
        <taxon>Brucella</taxon>
    </lineage>
</organism>
<protein>
    <submittedName>
        <fullName evidence="4">Autotransporter domain-containing protein</fullName>
    </submittedName>
</protein>
<gene>
    <name evidence="4" type="ORF">IPV26_15800</name>
</gene>
<feature type="region of interest" description="Disordered" evidence="2">
    <location>
        <begin position="553"/>
        <end position="573"/>
    </location>
</feature>
<dbReference type="NCBIfam" id="TIGR02601">
    <property type="entry name" value="autotrns_rpt"/>
    <property type="match status" value="2"/>
</dbReference>
<dbReference type="InterPro" id="IPR005546">
    <property type="entry name" value="Autotransporte_beta"/>
</dbReference>
<dbReference type="InterPro" id="IPR036709">
    <property type="entry name" value="Autotransporte_beta_dom_sf"/>
</dbReference>
<dbReference type="InterPro" id="IPR006315">
    <property type="entry name" value="OM_autotransptr_brl_dom"/>
</dbReference>
<dbReference type="SMART" id="SM00869">
    <property type="entry name" value="Autotransporter"/>
    <property type="match status" value="1"/>
</dbReference>
<dbReference type="RefSeq" id="WP_207489475.1">
    <property type="nucleotide sequence ID" value="NZ_JADIJS010000003.1"/>
</dbReference>
<sequence length="973" mass="99990">MGRQFKETNSPLAQFSQRQRRLLWLSSIVFASTLSLPVPGNAETWLGGGGQWNNAALWKEGTIPNGVGHVATFNAQASVAYGVFFNSQITIGELNLLGEPSGGYMFQTGTLIFSATNGTAAINVTNSNFADDFGHITVELASNTVFNTSGTTASLKFNTGATISGSGALIKQGLGTLYLNETNTYSGGTVISEGTIIVNHQDGGGVIDALGTGLITLNGGRLHSTLDTSTLNSYLAAVGTTSTISTATGTTLWLNGGPGQNFALQGNLVIGALDGAGIVVMDVIGTPTAPDATLTVANGRLVDGNSSLGNIIAAAGATRVASGATLDLSAYGGTIRNLQDATPGNAGTVTWSNNDLFVYGGSFSGLLDNPLGGRLIKGSADTLVLNGNNSSFNGATYVAGGKLIVGDVNNTSAVLGGNISVLSGATLGGYGSIGETTVQSGGILSPGNSIGTLTFNGNLTLAPDSVLDIEIAGNGTSDRVNVTGMATISGSTVSVTAIDPETSYLNGQNYSILHADGGVNGTFATAVSKSAFLNLTVNYSAKDILLNIAIKDGATEPEPSTPGTSEPEPETPTAPALFTTVAETRNQLATAGGLDTLAQTGSSLVLYNSLLMLSADEARAAFDTLSGEAYASTKGVLINDSQFIRNAALGRLQQAFGGIPTAPINALSYAPSKTHASAETIEAVAPTSIASVQNLYTTWGYAYGAWTRQDGNGNAGDIKSSIGGFVTGIDGTVLDTWRIGLLAGYSHSSFNMDDRASSGSSDNYTLGAYAGTEWNFENGHALAFRSGLAYTWHSIEMGRSVAFPGFADQLTADYDAGSFQVFGELGYKLHYGKALFEPYANLAYMQLKTDGFDEKGLTAAALSVDSDTTETSFSTFGLRASSDFVLGAVAATARTDLGWRHAYGDITPVSTARFIGSDAFTVSGLPIAENAAVIDAGLDFKLTKDATLGISYNGQFASGARQNGFNAKLSVSF</sequence>
<dbReference type="Gene3D" id="2.40.128.130">
    <property type="entry name" value="Autotransporter beta-domain"/>
    <property type="match status" value="1"/>
</dbReference>
<dbReference type="SUPFAM" id="SSF103515">
    <property type="entry name" value="Autotransporter"/>
    <property type="match status" value="1"/>
</dbReference>
<name>A0ABS3K503_9HYPH</name>
<feature type="domain" description="Autotransporter" evidence="3">
    <location>
        <begin position="691"/>
        <end position="973"/>
    </location>
</feature>
<evidence type="ECO:0000313" key="4">
    <source>
        <dbReference type="EMBL" id="MBO1041133.1"/>
    </source>
</evidence>